<dbReference type="AlphaFoldDB" id="A0A0M0LLU7"/>
<accession>A0A0M0LLU7</accession>
<dbReference type="InterPro" id="IPR010499">
    <property type="entry name" value="AraC_E-bd"/>
</dbReference>
<dbReference type="PANTHER" id="PTHR36444">
    <property type="entry name" value="TRANSCRIPTIONAL REGULATOR PROTEIN YOBU-RELATED"/>
    <property type="match status" value="1"/>
</dbReference>
<dbReference type="InterPro" id="IPR011256">
    <property type="entry name" value="Reg_factor_effector_dom_sf"/>
</dbReference>
<comment type="caution">
    <text evidence="2">The sequence shown here is derived from an EMBL/GenBank/DDBJ whole genome shotgun (WGS) entry which is preliminary data.</text>
</comment>
<reference evidence="3" key="1">
    <citation type="submission" date="2015-08" db="EMBL/GenBank/DDBJ databases">
        <title>Fjat-10028 dsm 16317.</title>
        <authorList>
            <person name="Liu B."/>
            <person name="Wang J."/>
            <person name="Zhu Y."/>
            <person name="Liu G."/>
            <person name="Chen Q."/>
            <person name="Chen Z."/>
            <person name="Lan J."/>
            <person name="Che J."/>
            <person name="Ge C."/>
            <person name="Shi H."/>
            <person name="Pan Z."/>
            <person name="Liu X."/>
        </authorList>
    </citation>
    <scope>NUCLEOTIDE SEQUENCE [LARGE SCALE GENOMIC DNA]</scope>
    <source>
        <strain evidence="3">DSM 16317</strain>
    </source>
</reference>
<dbReference type="SMART" id="SM00871">
    <property type="entry name" value="AraC_E_bind"/>
    <property type="match status" value="1"/>
</dbReference>
<dbReference type="RefSeq" id="WP_053416115.1">
    <property type="nucleotide sequence ID" value="NZ_LILB01000001.1"/>
</dbReference>
<dbReference type="EMBL" id="LILB01000001">
    <property type="protein sequence ID" value="KOO51946.1"/>
    <property type="molecule type" value="Genomic_DNA"/>
</dbReference>
<dbReference type="GeneID" id="301135623"/>
<feature type="domain" description="AraC effector-binding" evidence="1">
    <location>
        <begin position="1"/>
        <end position="128"/>
    </location>
</feature>
<evidence type="ECO:0000313" key="2">
    <source>
        <dbReference type="EMBL" id="KOO51946.1"/>
    </source>
</evidence>
<evidence type="ECO:0000313" key="3">
    <source>
        <dbReference type="Proteomes" id="UP000036867"/>
    </source>
</evidence>
<name>A0A0M0LLU7_9BACL</name>
<dbReference type="Gene3D" id="3.20.80.10">
    <property type="entry name" value="Regulatory factor, effector binding domain"/>
    <property type="match status" value="1"/>
</dbReference>
<dbReference type="SUPFAM" id="SSF55136">
    <property type="entry name" value="Probable bacterial effector-binding domain"/>
    <property type="match status" value="1"/>
</dbReference>
<protein>
    <submittedName>
        <fullName evidence="2">AraC family transcriptional regulator</fullName>
    </submittedName>
</protein>
<dbReference type="Pfam" id="PF14526">
    <property type="entry name" value="Cass2"/>
    <property type="match status" value="1"/>
</dbReference>
<organism evidence="2 3">
    <name type="scientific">Viridibacillus arvi</name>
    <dbReference type="NCBI Taxonomy" id="263475"/>
    <lineage>
        <taxon>Bacteria</taxon>
        <taxon>Bacillati</taxon>
        <taxon>Bacillota</taxon>
        <taxon>Bacilli</taxon>
        <taxon>Bacillales</taxon>
        <taxon>Caryophanaceae</taxon>
        <taxon>Viridibacillus</taxon>
    </lineage>
</organism>
<gene>
    <name evidence="2" type="ORF">AMD00_05840</name>
</gene>
<dbReference type="Proteomes" id="UP000036867">
    <property type="component" value="Unassembled WGS sequence"/>
</dbReference>
<keyword evidence="3" id="KW-1185">Reference proteome</keyword>
<evidence type="ECO:0000259" key="1">
    <source>
        <dbReference type="SMART" id="SM00871"/>
    </source>
</evidence>
<dbReference type="STRING" id="263475.AMD00_05840"/>
<dbReference type="PATRIC" id="fig|263475.3.peg.1597"/>
<sequence>MHTAINEKQIYGKSVRTNNQNTDEIIKLWEEFLRLNLTGEIYAVYSNYASDFTGDYDLHIGTEEPNTNDVSTIIPEDNYLAIEVDHMDPKGVFKAWEKIWKSDIDRAYNTDFEHYCEDGSIKIYLSVNS</sequence>
<dbReference type="OrthoDB" id="3173400at2"/>
<proteinExistence type="predicted"/>
<dbReference type="PANTHER" id="PTHR36444:SF2">
    <property type="entry name" value="TRANSCRIPTIONAL REGULATOR PROTEIN YOBU-RELATED"/>
    <property type="match status" value="1"/>
</dbReference>
<dbReference type="InterPro" id="IPR053182">
    <property type="entry name" value="YobU-like_regulator"/>
</dbReference>
<dbReference type="InterPro" id="IPR029441">
    <property type="entry name" value="Cass2"/>
</dbReference>